<protein>
    <recommendedName>
        <fullName evidence="12">RNase H type-1 domain-containing protein</fullName>
    </recommendedName>
</protein>
<dbReference type="Gene3D" id="3.30.420.10">
    <property type="entry name" value="Ribonuclease H-like superfamily/Ribonuclease H"/>
    <property type="match status" value="1"/>
</dbReference>
<feature type="region of interest" description="Disordered" evidence="7">
    <location>
        <begin position="453"/>
        <end position="513"/>
    </location>
</feature>
<comment type="caution">
    <text evidence="10">The sequence shown here is derived from an EMBL/GenBank/DDBJ whole genome shotgun (WGS) entry which is preliminary data.</text>
</comment>
<evidence type="ECO:0000259" key="8">
    <source>
        <dbReference type="Pfam" id="PF13456"/>
    </source>
</evidence>
<feature type="compositionally biased region" description="Polar residues" evidence="7">
    <location>
        <begin position="114"/>
        <end position="125"/>
    </location>
</feature>
<dbReference type="InterPro" id="IPR041373">
    <property type="entry name" value="RT_RNaseH"/>
</dbReference>
<feature type="domain" description="Reverse transcriptase RNase H-like" evidence="9">
    <location>
        <begin position="1488"/>
        <end position="1590"/>
    </location>
</feature>
<dbReference type="SUPFAM" id="SSF56672">
    <property type="entry name" value="DNA/RNA polymerases"/>
    <property type="match status" value="1"/>
</dbReference>
<dbReference type="InterPro" id="IPR043128">
    <property type="entry name" value="Rev_trsase/Diguanyl_cyclase"/>
</dbReference>
<feature type="compositionally biased region" description="Basic and acidic residues" evidence="7">
    <location>
        <begin position="888"/>
        <end position="897"/>
    </location>
</feature>
<dbReference type="Pfam" id="PF17917">
    <property type="entry name" value="RT_RNaseH"/>
    <property type="match status" value="1"/>
</dbReference>
<proteinExistence type="predicted"/>
<evidence type="ECO:0000256" key="7">
    <source>
        <dbReference type="SAM" id="MobiDB-lite"/>
    </source>
</evidence>
<name>A0A6A3JTL6_9STRA</name>
<evidence type="ECO:0000256" key="6">
    <source>
        <dbReference type="ARBA" id="ARBA00022918"/>
    </source>
</evidence>
<evidence type="ECO:0000259" key="9">
    <source>
        <dbReference type="Pfam" id="PF17917"/>
    </source>
</evidence>
<feature type="domain" description="RNase H type-1" evidence="8">
    <location>
        <begin position="1656"/>
        <end position="1776"/>
    </location>
</feature>
<dbReference type="InterPro" id="IPR050951">
    <property type="entry name" value="Retrovirus_Pol_polyprotein"/>
</dbReference>
<dbReference type="PANTHER" id="PTHR37984">
    <property type="entry name" value="PROTEIN CBG26694"/>
    <property type="match status" value="1"/>
</dbReference>
<sequence length="1886" mass="209926">MSTKPSPSASKRKGEKTESSLRRSLRVAGLPAEVEPKEAKKSGSNRSTLEVSAPSAEVEVSRPSETEPSAESEAPPMPEDVVSSLSSPEMKPSGAGQGDEVGAHPSARIDESRSQVVPTEHQNIAPQDKSEASTTTSRLPSANPEPTAANPRGSQVEGGALSLLGSREMQLREQSPVWTGTDPVRFNYAPGAGYFGATSGGAWSSSLWPDQRPFQRLRGVPEGGEAQNLSLTHPSEMTEAEMITYGRSQLELWMSLPPGIVHPVDMAYAPRHEGYDLWGFIRAAGATARHLMSVTRSPAARWLNVFNAERRRIPIVSDLKAVRVSLGLMPPIACVALLQTMLHEAGYEFRNQVPTWHTLVEVSGVSESQIRLEVERIGHFIRAELTAWKFAVGSTPYYVRSPSDPQLTASAQMSDPRTGFVLDKDGDAIMDEDTQLFLGHEVVMRLQLTGLRPRSPASSLEEEPARKRPLVIRSSASGSIPSWRDSSDAASEVRPEAMSDSVPSMVGAGPNSDLSLMVTDESGNMSYSSSGSSLMSVTDYMLGSGTHLPMSTATVMRGSTVGVTRSSAPGMMISITPDPPQPHPIQTRTEARVSMTEHPAQIPLPGSPESKRTSESKAEVAATRPDLGPSPSVRAGLEGFWFGHSSAQLNAGDLPAQQDLARSEATAWARFSGEQEQRKNTEARLQAALEDNRREQTKLHEEYQKLQATNAQMSDAQRRTQVEQRKQLEALERLAEQRVVAETEKRKEDETRAQYLLGVQKKLQEAEIRARQEELQRIHDERAAKTRAEHDVELLRLKEEHAQAQAAHEQAVAERKEKLRQLLADQERLRAQADSQNQPSHSTNSQDLSRTPAESSVILTVIDPVLAKLDRLTDVMHQMVQANQRQAEPAESRDRTTKTQSSSQSGRTKSSARTSSSASKRSSKTRTSRSRKPDDDDWGSDSSSSSDSSQDELEGQFGVAAQSKNSDAVSGTRVVVQAMIPHEALEKFDERGPLDDRVNWWERFMYYATMAPWDEKTRIVQLRMRLSGSLKDWCAQLPDSTRSDWKKLSHVFKKEWCRSIGSKAERYYAMEIRESETPRMFLYRLNRAAKKAGIAFERPTTDREAHVRRFIKALSDSRLKTTLQGQRFDTLSELEETLKRIEALRQDERHEDRDYQQKKRPIQNLQFGRFKHQPRRGEGRAFMADSTGMDAETGRQVHFSGEDFSRHEADSEGEQTHQAMRAEVAEPQPSTTATNSLSAEPSYSAVVTDEDIFRVAERLAWKPKADAQPFGRGAPQREEFKCSECGSKRHNTENCWSKLICGRCHDEGIRTDGSDEEEMSTIAEGMTVFQRNIPAPPQLNPVLGRSSYIDDIAYGAETWEQLCVDLDRLLYRLRYWGISVSLPKSEFGKKTISYLSHEIGAEAIRAKPKIAKGVKDLPFPSTLKGVQSFLGSLNYYNKFIEDLPVIAAVLYELTDEQIRAGRDLSRAKEAFEVLKRKIVSTPLLRHPDPQKPFVIIVHANPWAACAVLGQEYDGVILPVRFTGRVLHDQELRYHPAEKEVVALIRVLRVFFTMLAGTKLIKVYTRHSVLKWIFKSKSLEGRWEQWAVRLAPWPLEIHKVQRDEDGLAAIMGAGITPRDKLDQIAESLIPAKGQVVRGPPISLEMLEADYEGWLLSFDGAAKMSDRRGSAGCVLWKLPSWDVIEARGFHFEDATVNEAEYHGLIEGAKMALARGISEIVIVGDSRIAIQQAQGLIQCLNPRLQLLLNAFDELRPQFKSVKLVHVKREFNAAADYLTSKTLAAKCEVTLEDPVELSQLKQLNRIAEKLVRDSISVAEKEPNIPVEVESKIVPEPVSLIQAAEPLSPDAKIFVVTRRQARAEGIPAGEDRDADQDETIASERVTSEFSP</sequence>
<feature type="region of interest" description="Disordered" evidence="7">
    <location>
        <begin position="1"/>
        <end position="158"/>
    </location>
</feature>
<feature type="region of interest" description="Disordered" evidence="7">
    <location>
        <begin position="882"/>
        <end position="970"/>
    </location>
</feature>
<evidence type="ECO:0008006" key="12">
    <source>
        <dbReference type="Google" id="ProtNLM"/>
    </source>
</evidence>
<keyword evidence="6" id="KW-0695">RNA-directed DNA polymerase</keyword>
<dbReference type="GO" id="GO:0004523">
    <property type="term" value="F:RNA-DNA hybrid ribonuclease activity"/>
    <property type="evidence" value="ECO:0007669"/>
    <property type="project" value="InterPro"/>
</dbReference>
<dbReference type="InterPro" id="IPR002156">
    <property type="entry name" value="RNaseH_domain"/>
</dbReference>
<evidence type="ECO:0000313" key="10">
    <source>
        <dbReference type="EMBL" id="KAE8998239.1"/>
    </source>
</evidence>
<dbReference type="PANTHER" id="PTHR37984:SF5">
    <property type="entry name" value="PROTEIN NYNRIN-LIKE"/>
    <property type="match status" value="1"/>
</dbReference>
<feature type="compositionally biased region" description="Polar residues" evidence="7">
    <location>
        <begin position="833"/>
        <end position="853"/>
    </location>
</feature>
<organism evidence="10 11">
    <name type="scientific">Phytophthora rubi</name>
    <dbReference type="NCBI Taxonomy" id="129364"/>
    <lineage>
        <taxon>Eukaryota</taxon>
        <taxon>Sar</taxon>
        <taxon>Stramenopiles</taxon>
        <taxon>Oomycota</taxon>
        <taxon>Peronosporomycetes</taxon>
        <taxon>Peronosporales</taxon>
        <taxon>Peronosporaceae</taxon>
        <taxon>Phytophthora</taxon>
    </lineage>
</organism>
<dbReference type="SUPFAM" id="SSF53098">
    <property type="entry name" value="Ribonuclease H-like"/>
    <property type="match status" value="1"/>
</dbReference>
<feature type="region of interest" description="Disordered" evidence="7">
    <location>
        <begin position="1204"/>
        <end position="1243"/>
    </location>
</feature>
<evidence type="ECO:0000313" key="11">
    <source>
        <dbReference type="Proteomes" id="UP000429607"/>
    </source>
</evidence>
<dbReference type="InterPro" id="IPR043502">
    <property type="entry name" value="DNA/RNA_pol_sf"/>
</dbReference>
<keyword evidence="1" id="KW-0808">Transferase</keyword>
<dbReference type="Proteomes" id="UP000429607">
    <property type="component" value="Unassembled WGS sequence"/>
</dbReference>
<feature type="compositionally biased region" description="Polar residues" evidence="7">
    <location>
        <begin position="1228"/>
        <end position="1241"/>
    </location>
</feature>
<dbReference type="CDD" id="cd09279">
    <property type="entry name" value="RNase_HI_like"/>
    <property type="match status" value="1"/>
</dbReference>
<reference evidence="10 11" key="1">
    <citation type="submission" date="2018-09" db="EMBL/GenBank/DDBJ databases">
        <title>Genomic investigation of the strawberry pathogen Phytophthora fragariae indicates pathogenicity is determined by transcriptional variation in three key races.</title>
        <authorList>
            <person name="Adams T.M."/>
            <person name="Armitage A.D."/>
            <person name="Sobczyk M.K."/>
            <person name="Bates H.J."/>
            <person name="Dunwell J.M."/>
            <person name="Nellist C.F."/>
            <person name="Harrison R.J."/>
        </authorList>
    </citation>
    <scope>NUCLEOTIDE SEQUENCE [LARGE SCALE GENOMIC DNA]</scope>
    <source>
        <strain evidence="10 11">SCRP249</strain>
    </source>
</reference>
<feature type="compositionally biased region" description="Low complexity" evidence="7">
    <location>
        <begin position="898"/>
        <end position="920"/>
    </location>
</feature>
<accession>A0A6A3JTL6</accession>
<evidence type="ECO:0000256" key="1">
    <source>
        <dbReference type="ARBA" id="ARBA00022679"/>
    </source>
</evidence>
<feature type="compositionally biased region" description="Basic residues" evidence="7">
    <location>
        <begin position="921"/>
        <end position="930"/>
    </location>
</feature>
<feature type="region of interest" description="Disordered" evidence="7">
    <location>
        <begin position="823"/>
        <end position="853"/>
    </location>
</feature>
<keyword evidence="2" id="KW-0548">Nucleotidyltransferase</keyword>
<feature type="region of interest" description="Disordered" evidence="7">
    <location>
        <begin position="592"/>
        <end position="631"/>
    </location>
</feature>
<dbReference type="InterPro" id="IPR036397">
    <property type="entry name" value="RNaseH_sf"/>
</dbReference>
<dbReference type="GO" id="GO:0003676">
    <property type="term" value="F:nucleic acid binding"/>
    <property type="evidence" value="ECO:0007669"/>
    <property type="project" value="InterPro"/>
</dbReference>
<dbReference type="GO" id="GO:0003964">
    <property type="term" value="F:RNA-directed DNA polymerase activity"/>
    <property type="evidence" value="ECO:0007669"/>
    <property type="project" value="UniProtKB-KW"/>
</dbReference>
<dbReference type="InterPro" id="IPR012337">
    <property type="entry name" value="RNaseH-like_sf"/>
</dbReference>
<keyword evidence="3" id="KW-0540">Nuclease</keyword>
<evidence type="ECO:0000256" key="5">
    <source>
        <dbReference type="ARBA" id="ARBA00022801"/>
    </source>
</evidence>
<dbReference type="Gene3D" id="3.30.70.270">
    <property type="match status" value="2"/>
</dbReference>
<evidence type="ECO:0000256" key="2">
    <source>
        <dbReference type="ARBA" id="ARBA00022695"/>
    </source>
</evidence>
<feature type="compositionally biased region" description="Basic and acidic residues" evidence="7">
    <location>
        <begin position="609"/>
        <end position="618"/>
    </location>
</feature>
<feature type="region of interest" description="Disordered" evidence="7">
    <location>
        <begin position="1859"/>
        <end position="1886"/>
    </location>
</feature>
<evidence type="ECO:0000256" key="3">
    <source>
        <dbReference type="ARBA" id="ARBA00022722"/>
    </source>
</evidence>
<dbReference type="EMBL" id="QXFV01001793">
    <property type="protein sequence ID" value="KAE8998239.1"/>
    <property type="molecule type" value="Genomic_DNA"/>
</dbReference>
<gene>
    <name evidence="10" type="ORF">PR001_g19384</name>
</gene>
<keyword evidence="5" id="KW-0378">Hydrolase</keyword>
<evidence type="ECO:0000256" key="4">
    <source>
        <dbReference type="ARBA" id="ARBA00022759"/>
    </source>
</evidence>
<dbReference type="Pfam" id="PF13456">
    <property type="entry name" value="RVT_3"/>
    <property type="match status" value="1"/>
</dbReference>
<keyword evidence="4" id="KW-0255">Endonuclease</keyword>
<feature type="compositionally biased region" description="Basic and acidic residues" evidence="7">
    <location>
        <begin position="485"/>
        <end position="497"/>
    </location>
</feature>